<dbReference type="EMBL" id="CATNWA010014042">
    <property type="protein sequence ID" value="CAI9566502.1"/>
    <property type="molecule type" value="Genomic_DNA"/>
</dbReference>
<reference evidence="1" key="1">
    <citation type="submission" date="2023-05" db="EMBL/GenBank/DDBJ databases">
        <authorList>
            <person name="Stuckert A."/>
        </authorList>
    </citation>
    <scope>NUCLEOTIDE SEQUENCE</scope>
</reference>
<evidence type="ECO:0000313" key="1">
    <source>
        <dbReference type="EMBL" id="CAI9566502.1"/>
    </source>
</evidence>
<protein>
    <submittedName>
        <fullName evidence="1">Uncharacterized protein</fullName>
    </submittedName>
</protein>
<comment type="caution">
    <text evidence="1">The sequence shown here is derived from an EMBL/GenBank/DDBJ whole genome shotgun (WGS) entry which is preliminary data.</text>
</comment>
<organism evidence="1 2">
    <name type="scientific">Staurois parvus</name>
    <dbReference type="NCBI Taxonomy" id="386267"/>
    <lineage>
        <taxon>Eukaryota</taxon>
        <taxon>Metazoa</taxon>
        <taxon>Chordata</taxon>
        <taxon>Craniata</taxon>
        <taxon>Vertebrata</taxon>
        <taxon>Euteleostomi</taxon>
        <taxon>Amphibia</taxon>
        <taxon>Batrachia</taxon>
        <taxon>Anura</taxon>
        <taxon>Neobatrachia</taxon>
        <taxon>Ranoidea</taxon>
        <taxon>Ranidae</taxon>
        <taxon>Staurois</taxon>
    </lineage>
</organism>
<gene>
    <name evidence="1" type="ORF">SPARVUS_LOCUS6383083</name>
</gene>
<name>A0ABN9D221_9NEOB</name>
<keyword evidence="2" id="KW-1185">Reference proteome</keyword>
<evidence type="ECO:0000313" key="2">
    <source>
        <dbReference type="Proteomes" id="UP001162483"/>
    </source>
</evidence>
<sequence length="101" mass="10834">SGLGSEWGKYSCCRICGLPIRIFKHIRKDTRGSMGLCANSWWLRDNTCARHCTSCTALIGLVRSPSHTAVLVCERPGCTRPLVLAGSPKGSAALVLALCCI</sequence>
<dbReference type="Proteomes" id="UP001162483">
    <property type="component" value="Unassembled WGS sequence"/>
</dbReference>
<proteinExistence type="predicted"/>
<feature type="non-terminal residue" evidence="1">
    <location>
        <position position="1"/>
    </location>
</feature>
<accession>A0ABN9D221</accession>